<dbReference type="EMBL" id="KZ613745">
    <property type="protein sequence ID" value="PMD65775.1"/>
    <property type="molecule type" value="Genomic_DNA"/>
</dbReference>
<dbReference type="Proteomes" id="UP000235371">
    <property type="component" value="Unassembled WGS sequence"/>
</dbReference>
<gene>
    <name evidence="1" type="ORF">K444DRAFT_517411</name>
</gene>
<dbReference type="InterPro" id="IPR010828">
    <property type="entry name" value="Atf2/Sli1-like"/>
</dbReference>
<dbReference type="OrthoDB" id="2150604at2759"/>
<name>A0A2J6TRY3_9HELO</name>
<evidence type="ECO:0000313" key="1">
    <source>
        <dbReference type="EMBL" id="PMD65775.1"/>
    </source>
</evidence>
<dbReference type="GeneID" id="36581854"/>
<evidence type="ECO:0000313" key="2">
    <source>
        <dbReference type="Proteomes" id="UP000235371"/>
    </source>
</evidence>
<dbReference type="AlphaFoldDB" id="A0A2J6TRY3"/>
<dbReference type="STRING" id="1095630.A0A2J6TRY3"/>
<dbReference type="PANTHER" id="PTHR28037:SF1">
    <property type="entry name" value="ALCOHOL O-ACETYLTRANSFERASE 1-RELATED"/>
    <property type="match status" value="1"/>
</dbReference>
<accession>A0A2J6TRY3</accession>
<keyword evidence="2" id="KW-1185">Reference proteome</keyword>
<dbReference type="RefSeq" id="XP_024742679.1">
    <property type="nucleotide sequence ID" value="XM_024873774.1"/>
</dbReference>
<protein>
    <recommendedName>
        <fullName evidence="3">Alcohol acetyltransferase</fullName>
    </recommendedName>
</protein>
<evidence type="ECO:0008006" key="3">
    <source>
        <dbReference type="Google" id="ProtNLM"/>
    </source>
</evidence>
<dbReference type="Pfam" id="PF07247">
    <property type="entry name" value="AATase"/>
    <property type="match status" value="2"/>
</dbReference>
<proteinExistence type="predicted"/>
<dbReference type="InterPro" id="IPR052058">
    <property type="entry name" value="Alcohol_O-acetyltransferase"/>
</dbReference>
<dbReference type="FunCoup" id="A0A2J6TRY3">
    <property type="interactions" value="7"/>
</dbReference>
<dbReference type="Gene3D" id="3.30.559.10">
    <property type="entry name" value="Chloramphenicol acetyltransferase-like domain"/>
    <property type="match status" value="1"/>
</dbReference>
<dbReference type="SUPFAM" id="SSF52777">
    <property type="entry name" value="CoA-dependent acyltransferases"/>
    <property type="match status" value="2"/>
</dbReference>
<dbReference type="InParanoid" id="A0A2J6TRY3"/>
<sequence>MSMPSTNIMQLQKLRPLGALEQFSSARHHLGFYNNVGLSAAYVCPTLRLADLKATIFCALAIVIHRHPALSAIVLDEDSNEPYFARLPEINLEDAVTFVTRQEPVAASGRDVELDNILETQHNTPFKEGHGTLPYWRLLIVTSPETEKEFVASFIFHHSLGDGASGMVFHRDFVAALSSNPPPLTSAIVLPANTPLLPNLEALLPFATPPVSTSPNPTNLWSGSNIIPPTRSNFHSLTFSAKNTNHLLQACKLHGTTLTSTLPVLIASALFSILPDTFNSLECTIPVSLRRFLPEPVNESVIGVYLDAFSAYYDRTPEAHFPWLEAQRSRGLINDYLKTNGEKINVAKFKQIRDMRAFFLGRVGKERGTSFDVSNLGIMKIEPEEKETWKMGKVVFSRSAFVSGSAIAAGIVTGADGCLTLGFCWQEGVVERGVVEMVVENVRVMIESISEEMRGEDGMKVEEATR</sequence>
<dbReference type="PANTHER" id="PTHR28037">
    <property type="entry name" value="ALCOHOL O-ACETYLTRANSFERASE 1-RELATED"/>
    <property type="match status" value="1"/>
</dbReference>
<dbReference type="GO" id="GO:0008080">
    <property type="term" value="F:N-acetyltransferase activity"/>
    <property type="evidence" value="ECO:0007669"/>
    <property type="project" value="TreeGrafter"/>
</dbReference>
<dbReference type="InterPro" id="IPR023213">
    <property type="entry name" value="CAT-like_dom_sf"/>
</dbReference>
<reference evidence="1 2" key="1">
    <citation type="submission" date="2016-04" db="EMBL/GenBank/DDBJ databases">
        <title>A degradative enzymes factory behind the ericoid mycorrhizal symbiosis.</title>
        <authorList>
            <consortium name="DOE Joint Genome Institute"/>
            <person name="Martino E."/>
            <person name="Morin E."/>
            <person name="Grelet G."/>
            <person name="Kuo A."/>
            <person name="Kohler A."/>
            <person name="Daghino S."/>
            <person name="Barry K."/>
            <person name="Choi C."/>
            <person name="Cichocki N."/>
            <person name="Clum A."/>
            <person name="Copeland A."/>
            <person name="Hainaut M."/>
            <person name="Haridas S."/>
            <person name="Labutti K."/>
            <person name="Lindquist E."/>
            <person name="Lipzen A."/>
            <person name="Khouja H.-R."/>
            <person name="Murat C."/>
            <person name="Ohm R."/>
            <person name="Olson A."/>
            <person name="Spatafora J."/>
            <person name="Veneault-Fourrey C."/>
            <person name="Henrissat B."/>
            <person name="Grigoriev I."/>
            <person name="Martin F."/>
            <person name="Perotto S."/>
        </authorList>
    </citation>
    <scope>NUCLEOTIDE SEQUENCE [LARGE SCALE GENOMIC DNA]</scope>
    <source>
        <strain evidence="1 2">E</strain>
    </source>
</reference>
<organism evidence="1 2">
    <name type="scientific">Hyaloscypha bicolor E</name>
    <dbReference type="NCBI Taxonomy" id="1095630"/>
    <lineage>
        <taxon>Eukaryota</taxon>
        <taxon>Fungi</taxon>
        <taxon>Dikarya</taxon>
        <taxon>Ascomycota</taxon>
        <taxon>Pezizomycotina</taxon>
        <taxon>Leotiomycetes</taxon>
        <taxon>Helotiales</taxon>
        <taxon>Hyaloscyphaceae</taxon>
        <taxon>Hyaloscypha</taxon>
        <taxon>Hyaloscypha bicolor</taxon>
    </lineage>
</organism>